<dbReference type="CDD" id="cd08368">
    <property type="entry name" value="LIM"/>
    <property type="match status" value="2"/>
</dbReference>
<feature type="compositionally biased region" description="Polar residues" evidence="5">
    <location>
        <begin position="68"/>
        <end position="78"/>
    </location>
</feature>
<dbReference type="PANTHER" id="PTHR24214:SF38">
    <property type="entry name" value="PDZ AND LIM DOMAIN PROTEIN ZASP-RELATED"/>
    <property type="match status" value="1"/>
</dbReference>
<dbReference type="PANTHER" id="PTHR24214">
    <property type="entry name" value="PDZ AND LIM DOMAIN PROTEIN ZASP"/>
    <property type="match status" value="1"/>
</dbReference>
<evidence type="ECO:0000313" key="7">
    <source>
        <dbReference type="EMBL" id="PUU79393.1"/>
    </source>
</evidence>
<evidence type="ECO:0000256" key="3">
    <source>
        <dbReference type="ARBA" id="ARBA00023038"/>
    </source>
</evidence>
<evidence type="ECO:0000313" key="8">
    <source>
        <dbReference type="Proteomes" id="UP000244722"/>
    </source>
</evidence>
<evidence type="ECO:0000259" key="6">
    <source>
        <dbReference type="PROSITE" id="PS50023"/>
    </source>
</evidence>
<feature type="compositionally biased region" description="Pro residues" evidence="5">
    <location>
        <begin position="205"/>
        <end position="221"/>
    </location>
</feature>
<dbReference type="Gene3D" id="2.10.110.10">
    <property type="entry name" value="Cysteine Rich Protein"/>
    <property type="match status" value="3"/>
</dbReference>
<dbReference type="PROSITE" id="PS00478">
    <property type="entry name" value="LIM_DOMAIN_1"/>
    <property type="match status" value="2"/>
</dbReference>
<dbReference type="PROSITE" id="PS50023">
    <property type="entry name" value="LIM_DOMAIN_2"/>
    <property type="match status" value="2"/>
</dbReference>
<feature type="compositionally biased region" description="Basic and acidic residues" evidence="5">
    <location>
        <begin position="300"/>
        <end position="309"/>
    </location>
</feature>
<evidence type="ECO:0000256" key="2">
    <source>
        <dbReference type="ARBA" id="ARBA00022833"/>
    </source>
</evidence>
<dbReference type="STRING" id="42251.A0A2T6ZVA2"/>
<feature type="compositionally biased region" description="Low complexity" evidence="5">
    <location>
        <begin position="46"/>
        <end position="59"/>
    </location>
</feature>
<dbReference type="EMBL" id="NESQ01000093">
    <property type="protein sequence ID" value="PUU79393.1"/>
    <property type="molecule type" value="Genomic_DNA"/>
</dbReference>
<feature type="compositionally biased region" description="Pro residues" evidence="5">
    <location>
        <begin position="475"/>
        <end position="485"/>
    </location>
</feature>
<feature type="compositionally biased region" description="Low complexity" evidence="5">
    <location>
        <begin position="168"/>
        <end position="188"/>
    </location>
</feature>
<comment type="caution">
    <text evidence="7">The sequence shown here is derived from an EMBL/GenBank/DDBJ whole genome shotgun (WGS) entry which is preliminary data.</text>
</comment>
<feature type="region of interest" description="Disordered" evidence="5">
    <location>
        <begin position="1"/>
        <end position="223"/>
    </location>
</feature>
<feature type="region of interest" description="Disordered" evidence="5">
    <location>
        <begin position="300"/>
        <end position="498"/>
    </location>
</feature>
<evidence type="ECO:0000256" key="4">
    <source>
        <dbReference type="PROSITE-ProRule" id="PRU00125"/>
    </source>
</evidence>
<organism evidence="7 8">
    <name type="scientific">Tuber borchii</name>
    <name type="common">White truffle</name>
    <dbReference type="NCBI Taxonomy" id="42251"/>
    <lineage>
        <taxon>Eukaryota</taxon>
        <taxon>Fungi</taxon>
        <taxon>Dikarya</taxon>
        <taxon>Ascomycota</taxon>
        <taxon>Pezizomycotina</taxon>
        <taxon>Pezizomycetes</taxon>
        <taxon>Pezizales</taxon>
        <taxon>Tuberaceae</taxon>
        <taxon>Tuber</taxon>
    </lineage>
</organism>
<gene>
    <name evidence="7" type="ORF">B9Z19DRAFT_1064285</name>
</gene>
<accession>A0A2T6ZVA2</accession>
<proteinExistence type="predicted"/>
<feature type="compositionally biased region" description="Basic and acidic residues" evidence="5">
    <location>
        <begin position="547"/>
        <end position="561"/>
    </location>
</feature>
<reference evidence="7 8" key="1">
    <citation type="submission" date="2017-04" db="EMBL/GenBank/DDBJ databases">
        <title>Draft genome sequence of Tuber borchii Vittad., a whitish edible truffle.</title>
        <authorList>
            <consortium name="DOE Joint Genome Institute"/>
            <person name="Murat C."/>
            <person name="Kuo A."/>
            <person name="Barry K.W."/>
            <person name="Clum A."/>
            <person name="Dockter R.B."/>
            <person name="Fauchery L."/>
            <person name="Iotti M."/>
            <person name="Kohler A."/>
            <person name="Labutti K."/>
            <person name="Lindquist E.A."/>
            <person name="Lipzen A."/>
            <person name="Ohm R.A."/>
            <person name="Wang M."/>
            <person name="Grigoriev I.V."/>
            <person name="Zambonelli A."/>
            <person name="Martin F.M."/>
        </authorList>
    </citation>
    <scope>NUCLEOTIDE SEQUENCE [LARGE SCALE GENOMIC DNA]</scope>
    <source>
        <strain evidence="7 8">Tbo3840</strain>
    </source>
</reference>
<feature type="compositionally biased region" description="Basic and acidic residues" evidence="5">
    <location>
        <begin position="147"/>
        <end position="161"/>
    </location>
</feature>
<keyword evidence="3 4" id="KW-0440">LIM domain</keyword>
<dbReference type="AlphaFoldDB" id="A0A2T6ZVA2"/>
<dbReference type="InterPro" id="IPR001781">
    <property type="entry name" value="Znf_LIM"/>
</dbReference>
<evidence type="ECO:0000256" key="5">
    <source>
        <dbReference type="SAM" id="MobiDB-lite"/>
    </source>
</evidence>
<dbReference type="GO" id="GO:0051371">
    <property type="term" value="F:muscle alpha-actinin binding"/>
    <property type="evidence" value="ECO:0007669"/>
    <property type="project" value="TreeGrafter"/>
</dbReference>
<sequence>MDQLTPVSPESYLSDLRSNRPQRPSGARPLSSAAKTRWAPQSSNDSAETTSEPSTYSTPLRFTPPRKVNTSPAKSLNETSRREGWLLRRNSHKRSNTISTPSISPFRTTTPTPTSSDKGKGWDGVSLQDGRMGDVPIPRVPTLTRSNSEKKRDSFGFRDFSKFGSGHGRSNSESSTTSTGSSAGAATITRKKSVTWALPTLSRPSSPPPVVMPPTHPPPRSATPQIEEELTLHFRSLPTAPLPTVAPLRINKTSVSGRSTPTIGGKTSSAELLQKGLPVVPEIAPGLKEFAGIQGARREFIEPHMREPTQENSPRYTTNPVPLPSPPMSGSEEEDADAAEAAEAEALKDLGRRPLPRVGSGQTTGAARRNNQKYGAQVLPPPPPVVGIVISDSPPPTASSSASTITKAPSIPTIRAPEDNSRPPVPTISLPDGDEVKKDTKSAPPMPSISLPDEPSSSTSAEPPAPAPSASRRPLPTPRAFPKPPSSNYSSASSAGRGPTASCAYCRTPIEGRVVSASSLRFHPECFRCDHCHTRLEHVGFFPEPEESRRKRAEAFQDDKSSTSSGSTAAAHRVKFYCHLDFHELYSPRCRNCKTPIEGEVVMACGGTWHVGHFFCAECGDVGFHDIFSVESGPFNPSSKFVEKDGYAWCVGCYQKRYSGRCKKCRQPITETVVKALGAEWHEACFCCTECSTKFDDGRFFIRGDKGKEVPVCVSCEERRLKA</sequence>
<keyword evidence="8" id="KW-1185">Reference proteome</keyword>
<dbReference type="Proteomes" id="UP000244722">
    <property type="component" value="Unassembled WGS sequence"/>
</dbReference>
<dbReference type="SUPFAM" id="SSF57716">
    <property type="entry name" value="Glucocorticoid receptor-like (DNA-binding domain)"/>
    <property type="match status" value="3"/>
</dbReference>
<dbReference type="InterPro" id="IPR050604">
    <property type="entry name" value="PDZ-LIM_domain"/>
</dbReference>
<dbReference type="GO" id="GO:0030695">
    <property type="term" value="F:GTPase regulator activity"/>
    <property type="evidence" value="ECO:0007669"/>
    <property type="project" value="UniProtKB-ARBA"/>
</dbReference>
<dbReference type="SMART" id="SM00132">
    <property type="entry name" value="LIM"/>
    <property type="match status" value="3"/>
</dbReference>
<dbReference type="GO" id="GO:0030036">
    <property type="term" value="P:actin cytoskeleton organization"/>
    <property type="evidence" value="ECO:0007669"/>
    <property type="project" value="TreeGrafter"/>
</dbReference>
<keyword evidence="1 4" id="KW-0479">Metal-binding</keyword>
<dbReference type="GO" id="GO:0046872">
    <property type="term" value="F:metal ion binding"/>
    <property type="evidence" value="ECO:0007669"/>
    <property type="project" value="UniProtKB-KW"/>
</dbReference>
<dbReference type="GO" id="GO:0001725">
    <property type="term" value="C:stress fiber"/>
    <property type="evidence" value="ECO:0007669"/>
    <property type="project" value="TreeGrafter"/>
</dbReference>
<keyword evidence="2 4" id="KW-0862">Zinc</keyword>
<feature type="region of interest" description="Disordered" evidence="5">
    <location>
        <begin position="547"/>
        <end position="567"/>
    </location>
</feature>
<feature type="compositionally biased region" description="Polar residues" evidence="5">
    <location>
        <begin position="310"/>
        <end position="320"/>
    </location>
</feature>
<feature type="domain" description="LIM zinc-binding" evidence="6">
    <location>
        <begin position="660"/>
        <end position="723"/>
    </location>
</feature>
<dbReference type="GO" id="GO:0031941">
    <property type="term" value="C:filamentous actin"/>
    <property type="evidence" value="ECO:0007669"/>
    <property type="project" value="TreeGrafter"/>
</dbReference>
<feature type="compositionally biased region" description="Acidic residues" evidence="5">
    <location>
        <begin position="331"/>
        <end position="343"/>
    </location>
</feature>
<dbReference type="GO" id="GO:0003779">
    <property type="term" value="F:actin binding"/>
    <property type="evidence" value="ECO:0007669"/>
    <property type="project" value="TreeGrafter"/>
</dbReference>
<feature type="compositionally biased region" description="Low complexity" evidence="5">
    <location>
        <begin position="386"/>
        <end position="411"/>
    </location>
</feature>
<feature type="compositionally biased region" description="Low complexity" evidence="5">
    <location>
        <begin position="97"/>
        <end position="116"/>
    </location>
</feature>
<dbReference type="Pfam" id="PF00412">
    <property type="entry name" value="LIM"/>
    <property type="match status" value="3"/>
</dbReference>
<evidence type="ECO:0000256" key="1">
    <source>
        <dbReference type="ARBA" id="ARBA00022723"/>
    </source>
</evidence>
<protein>
    <recommendedName>
        <fullName evidence="6">LIM zinc-binding domain-containing protein</fullName>
    </recommendedName>
</protein>
<feature type="compositionally biased region" description="Low complexity" evidence="5">
    <location>
        <begin position="454"/>
        <end position="474"/>
    </location>
</feature>
<name>A0A2T6ZVA2_TUBBO</name>
<feature type="compositionally biased region" description="Low complexity" evidence="5">
    <location>
        <begin position="486"/>
        <end position="495"/>
    </location>
</feature>
<feature type="domain" description="LIM zinc-binding" evidence="6">
    <location>
        <begin position="501"/>
        <end position="588"/>
    </location>
</feature>
<dbReference type="OrthoDB" id="15567at2759"/>